<keyword evidence="6" id="KW-0677">Repeat</keyword>
<dbReference type="Gene3D" id="3.40.50.2000">
    <property type="entry name" value="Glycogen Phosphorylase B"/>
    <property type="match status" value="1"/>
</dbReference>
<dbReference type="EMBL" id="AP027151">
    <property type="protein sequence ID" value="BDV44065.1"/>
    <property type="molecule type" value="Genomic_DNA"/>
</dbReference>
<evidence type="ECO:0000256" key="2">
    <source>
        <dbReference type="ARBA" id="ARBA00005386"/>
    </source>
</evidence>
<evidence type="ECO:0000256" key="1">
    <source>
        <dbReference type="ARBA" id="ARBA00004922"/>
    </source>
</evidence>
<evidence type="ECO:0000313" key="11">
    <source>
        <dbReference type="Proteomes" id="UP001317705"/>
    </source>
</evidence>
<feature type="repeat" description="TPR" evidence="8">
    <location>
        <begin position="114"/>
        <end position="147"/>
    </location>
</feature>
<feature type="domain" description="O-GlcNAc transferase C-terminal" evidence="9">
    <location>
        <begin position="429"/>
        <end position="611"/>
    </location>
</feature>
<dbReference type="PANTHER" id="PTHR44835:SF1">
    <property type="entry name" value="PROTEIN O-GLCNAC TRANSFERASE"/>
    <property type="match status" value="1"/>
</dbReference>
<evidence type="ECO:0000256" key="6">
    <source>
        <dbReference type="ARBA" id="ARBA00022737"/>
    </source>
</evidence>
<comment type="similarity">
    <text evidence="2">Belongs to the glycosyltransferase 41 family. O-GlcNAc transferase subfamily.</text>
</comment>
<comment type="pathway">
    <text evidence="1">Protein modification; protein glycosylation.</text>
</comment>
<keyword evidence="5" id="KW-0808">Transferase</keyword>
<dbReference type="Gene3D" id="3.40.50.11380">
    <property type="match status" value="1"/>
</dbReference>
<dbReference type="Pfam" id="PF14559">
    <property type="entry name" value="TPR_19"/>
    <property type="match status" value="3"/>
</dbReference>
<dbReference type="InterPro" id="IPR051939">
    <property type="entry name" value="Glycosyltr_41/O-GlcNAc_trsf"/>
</dbReference>
<dbReference type="InterPro" id="IPR011990">
    <property type="entry name" value="TPR-like_helical_dom_sf"/>
</dbReference>
<evidence type="ECO:0000256" key="4">
    <source>
        <dbReference type="ARBA" id="ARBA00022676"/>
    </source>
</evidence>
<dbReference type="Gene3D" id="1.25.40.10">
    <property type="entry name" value="Tetratricopeptide repeat domain"/>
    <property type="match status" value="3"/>
</dbReference>
<feature type="domain" description="O-GlcNAc transferase C-terminal" evidence="9">
    <location>
        <begin position="255"/>
        <end position="408"/>
    </location>
</feature>
<dbReference type="SMART" id="SM00028">
    <property type="entry name" value="TPR"/>
    <property type="match status" value="6"/>
</dbReference>
<accession>A0ABN6VUQ5</accession>
<evidence type="ECO:0000256" key="8">
    <source>
        <dbReference type="PROSITE-ProRule" id="PRU00339"/>
    </source>
</evidence>
<dbReference type="PROSITE" id="PS50005">
    <property type="entry name" value="TPR"/>
    <property type="match status" value="2"/>
</dbReference>
<organism evidence="10 11">
    <name type="scientific">Geotalea uraniireducens</name>
    <dbReference type="NCBI Taxonomy" id="351604"/>
    <lineage>
        <taxon>Bacteria</taxon>
        <taxon>Pseudomonadati</taxon>
        <taxon>Thermodesulfobacteriota</taxon>
        <taxon>Desulfuromonadia</taxon>
        <taxon>Geobacterales</taxon>
        <taxon>Geobacteraceae</taxon>
        <taxon>Geotalea</taxon>
    </lineage>
</organism>
<evidence type="ECO:0000259" key="9">
    <source>
        <dbReference type="Pfam" id="PF13844"/>
    </source>
</evidence>
<keyword evidence="11" id="KW-1185">Reference proteome</keyword>
<proteinExistence type="inferred from homology"/>
<reference evidence="10 11" key="1">
    <citation type="submission" date="2022-12" db="EMBL/GenBank/DDBJ databases">
        <title>Polyphasic characterization of Geotalea uranireducens NIT-SL11 newly isolated from a complex of sewage sludge and microbially reduced graphene oxide.</title>
        <authorList>
            <person name="Xie L."/>
            <person name="Yoshida N."/>
            <person name="Meng L."/>
        </authorList>
    </citation>
    <scope>NUCLEOTIDE SEQUENCE [LARGE SCALE GENOMIC DNA]</scope>
    <source>
        <strain evidence="10 11">NIT-SL11</strain>
    </source>
</reference>
<dbReference type="SUPFAM" id="SSF53756">
    <property type="entry name" value="UDP-Glycosyltransferase/glycogen phosphorylase"/>
    <property type="match status" value="1"/>
</dbReference>
<evidence type="ECO:0000256" key="3">
    <source>
        <dbReference type="ARBA" id="ARBA00011970"/>
    </source>
</evidence>
<dbReference type="Pfam" id="PF13844">
    <property type="entry name" value="Glyco_transf_41"/>
    <property type="match status" value="2"/>
</dbReference>
<keyword evidence="7 8" id="KW-0802">TPR repeat</keyword>
<dbReference type="RefSeq" id="WP_282000177.1">
    <property type="nucleotide sequence ID" value="NZ_AP027151.1"/>
</dbReference>
<dbReference type="SUPFAM" id="SSF48452">
    <property type="entry name" value="TPR-like"/>
    <property type="match status" value="1"/>
</dbReference>
<dbReference type="InterPro" id="IPR019734">
    <property type="entry name" value="TPR_rpt"/>
</dbReference>
<evidence type="ECO:0000256" key="5">
    <source>
        <dbReference type="ARBA" id="ARBA00022679"/>
    </source>
</evidence>
<gene>
    <name evidence="10" type="ORF">GURASL_29880</name>
</gene>
<keyword evidence="4" id="KW-0328">Glycosyltransferase</keyword>
<feature type="repeat" description="TPR" evidence="8">
    <location>
        <begin position="46"/>
        <end position="79"/>
    </location>
</feature>
<protein>
    <recommendedName>
        <fullName evidence="3">protein O-GlcNAc transferase</fullName>
        <ecNumber evidence="3">2.4.1.255</ecNumber>
    </recommendedName>
</protein>
<dbReference type="InterPro" id="IPR029489">
    <property type="entry name" value="OGT/SEC/SPY_C"/>
</dbReference>
<sequence>MTQPRPLKKHQVAEAMRSALALHRQGDLAAARDLYRQVLQIEPKNADALHLLGLLCDAEGRLDRAIELLGKAVRLQPDFPVYHNSLGVALRKAGRPAEARRSLERAVALRPGYAEAYSNLGNLCRMLGQPAAARTHLERALELEPGNPLYLANLGGALADAGLLLSAVDRYEQVLARAPEYREAAGNLSGLYSRLGRPRESLALLRRLLETAPADDPLVSDYLLTLNYLDDCSGEELAAEHRRLGARLAAATPVAFPLRGESARPLRIGYVSPDFHRHPVGFLIEPVLAAHDRTQFEPVCYQVHGPDDDQTARLRQAAAGWRDARGWADGALTARIREDRIDILVDLAGHTAYNRLAVFAAQPAPVRASWLGYVTTTGLPAMDYFIGDPFTVPAGDERLYRETVLRLPGCRFCFAPPAGAPPVSPLPALARDGVTFGSFNNLAKVSDEVIAVWAALLQRVPGSRLLLKWRSLEVPEVRQYYEARFAARGIAAGRLELRGFSPHGAQLAEYGEVDLALDPFPFSGGMTSLEALWMGVPVLTLANGRPAGMQTASFLAAAGFDRLVVRDVDDYLARGAALAADLPALAALRASLRERLAASPLCDCTAFTADLERLFREMWRRWCAAPPA</sequence>
<dbReference type="Proteomes" id="UP001317705">
    <property type="component" value="Chromosome"/>
</dbReference>
<evidence type="ECO:0000313" key="10">
    <source>
        <dbReference type="EMBL" id="BDV44065.1"/>
    </source>
</evidence>
<dbReference type="EC" id="2.4.1.255" evidence="3"/>
<dbReference type="PANTHER" id="PTHR44835">
    <property type="entry name" value="UDP-N-ACETYLGLUCOSAMINE--PEPTIDE N-ACETYLGLUCOSAMINYLTRANSFERASE SPINDLY-RELATED"/>
    <property type="match status" value="1"/>
</dbReference>
<name>A0ABN6VUQ5_9BACT</name>
<evidence type="ECO:0000256" key="7">
    <source>
        <dbReference type="ARBA" id="ARBA00022803"/>
    </source>
</evidence>